<protein>
    <submittedName>
        <fullName evidence="1">DUF924 domain-containing protein</fullName>
    </submittedName>
</protein>
<name>A0A4P6V719_9HYPH</name>
<evidence type="ECO:0000313" key="1">
    <source>
        <dbReference type="EMBL" id="QBK32240.1"/>
    </source>
</evidence>
<dbReference type="InterPro" id="IPR010323">
    <property type="entry name" value="DUF924"/>
</dbReference>
<proteinExistence type="predicted"/>
<keyword evidence="2" id="KW-1185">Reference proteome</keyword>
<accession>A0A4P6V719</accession>
<evidence type="ECO:0000313" key="2">
    <source>
        <dbReference type="Proteomes" id="UP000293719"/>
    </source>
</evidence>
<dbReference type="OrthoDB" id="7593450at2"/>
<sequence length="180" mass="20249">MAHWSETVLDFWFGELTQEQWFKKDAAVDATITARFMATYQTARAEPVAALAASPKAALAAVIVLDQFPRNMFRDSPRAYESDAKALTVAEVALSEGHDAALSEDERHFLYMPFMHSEDLAHQERCVALFEALGKEQGIKYAKLHRDVIARFGRFPHRNAVLGRQTTEAEKAHLDEHGGF</sequence>
<dbReference type="AlphaFoldDB" id="A0A4P6V719"/>
<dbReference type="Proteomes" id="UP000293719">
    <property type="component" value="Chromosome"/>
</dbReference>
<dbReference type="Pfam" id="PF06041">
    <property type="entry name" value="DUF924"/>
    <property type="match status" value="1"/>
</dbReference>
<gene>
    <name evidence="1" type="ORF">E0E05_03660</name>
</gene>
<dbReference type="Gene3D" id="1.25.40.10">
    <property type="entry name" value="Tetratricopeptide repeat domain"/>
    <property type="match status" value="1"/>
</dbReference>
<dbReference type="PANTHER" id="PTHR23004">
    <property type="entry name" value="DOUBLECORTIN DOMAIN CONTAINING 2"/>
    <property type="match status" value="1"/>
</dbReference>
<dbReference type="Gene3D" id="1.20.58.320">
    <property type="entry name" value="TPR-like"/>
    <property type="match status" value="1"/>
</dbReference>
<reference evidence="1 2" key="1">
    <citation type="journal article" date="2017" name="Int. J. Syst. Evol. Microbiol.">
        <title>Roseitalea porphyridii gen. nov., sp. nov., isolated from a red alga, and reclassification of Hoeflea suaedae Chung et al. 2013 as Pseudohoeflea suaedae gen. nov., comb. nov.</title>
        <authorList>
            <person name="Hyeon J.W."/>
            <person name="Jeong S.E."/>
            <person name="Baek K."/>
            <person name="Jeon C.O."/>
        </authorList>
    </citation>
    <scope>NUCLEOTIDE SEQUENCE [LARGE SCALE GENOMIC DNA]</scope>
    <source>
        <strain evidence="1 2">MA7-20</strain>
    </source>
</reference>
<dbReference type="EMBL" id="CP036532">
    <property type="protein sequence ID" value="QBK32240.1"/>
    <property type="molecule type" value="Genomic_DNA"/>
</dbReference>
<dbReference type="InterPro" id="IPR011990">
    <property type="entry name" value="TPR-like_helical_dom_sf"/>
</dbReference>
<dbReference type="KEGG" id="rpod:E0E05_03660"/>
<dbReference type="SUPFAM" id="SSF48452">
    <property type="entry name" value="TPR-like"/>
    <property type="match status" value="1"/>
</dbReference>
<dbReference type="PANTHER" id="PTHR23004:SF7">
    <property type="entry name" value="DUF924-DOMAIN-CONTAINING PROTEIN"/>
    <property type="match status" value="1"/>
</dbReference>
<organism evidence="1 2">
    <name type="scientific">Roseitalea porphyridii</name>
    <dbReference type="NCBI Taxonomy" id="1852022"/>
    <lineage>
        <taxon>Bacteria</taxon>
        <taxon>Pseudomonadati</taxon>
        <taxon>Pseudomonadota</taxon>
        <taxon>Alphaproteobacteria</taxon>
        <taxon>Hyphomicrobiales</taxon>
        <taxon>Ahrensiaceae</taxon>
        <taxon>Roseitalea</taxon>
    </lineage>
</organism>